<feature type="compositionally biased region" description="Polar residues" evidence="1">
    <location>
        <begin position="37"/>
        <end position="48"/>
    </location>
</feature>
<comment type="caution">
    <text evidence="2">The sequence shown here is derived from an EMBL/GenBank/DDBJ whole genome shotgun (WGS) entry which is preliminary data.</text>
</comment>
<dbReference type="AlphaFoldDB" id="A0AAV1K0Y4"/>
<feature type="compositionally biased region" description="Basic and acidic residues" evidence="1">
    <location>
        <begin position="49"/>
        <end position="60"/>
    </location>
</feature>
<proteinExistence type="predicted"/>
<sequence>MRVCARTPRSPAVSGHSAGKLVLRHTRAPDPLHQATPALSGQKPSGASDTKHRNICEAPRRRSHKGYGGSKVRDLFPALYKIYNTIMDKLPSNILQLFRDSRIAAGCDLFNNSVSL</sequence>
<feature type="region of interest" description="Disordered" evidence="1">
    <location>
        <begin position="26"/>
        <end position="68"/>
    </location>
</feature>
<name>A0AAV1K0Y4_9NEOP</name>
<dbReference type="Proteomes" id="UP001497472">
    <property type="component" value="Unassembled WGS sequence"/>
</dbReference>
<keyword evidence="3" id="KW-1185">Reference proteome</keyword>
<evidence type="ECO:0000256" key="1">
    <source>
        <dbReference type="SAM" id="MobiDB-lite"/>
    </source>
</evidence>
<feature type="region of interest" description="Disordered" evidence="1">
    <location>
        <begin position="1"/>
        <end position="20"/>
    </location>
</feature>
<evidence type="ECO:0000313" key="2">
    <source>
        <dbReference type="EMBL" id="CAK1555427.1"/>
    </source>
</evidence>
<evidence type="ECO:0000313" key="3">
    <source>
        <dbReference type="Proteomes" id="UP001497472"/>
    </source>
</evidence>
<organism evidence="2 3">
    <name type="scientific">Leptosia nina</name>
    <dbReference type="NCBI Taxonomy" id="320188"/>
    <lineage>
        <taxon>Eukaryota</taxon>
        <taxon>Metazoa</taxon>
        <taxon>Ecdysozoa</taxon>
        <taxon>Arthropoda</taxon>
        <taxon>Hexapoda</taxon>
        <taxon>Insecta</taxon>
        <taxon>Pterygota</taxon>
        <taxon>Neoptera</taxon>
        <taxon>Endopterygota</taxon>
        <taxon>Lepidoptera</taxon>
        <taxon>Glossata</taxon>
        <taxon>Ditrysia</taxon>
        <taxon>Papilionoidea</taxon>
        <taxon>Pieridae</taxon>
        <taxon>Pierinae</taxon>
        <taxon>Leptosia</taxon>
    </lineage>
</organism>
<gene>
    <name evidence="2" type="ORF">LNINA_LOCUS14245</name>
</gene>
<dbReference type="EMBL" id="CAVLEF010000280">
    <property type="protein sequence ID" value="CAK1555427.1"/>
    <property type="molecule type" value="Genomic_DNA"/>
</dbReference>
<accession>A0AAV1K0Y4</accession>
<reference evidence="2 3" key="1">
    <citation type="submission" date="2023-11" db="EMBL/GenBank/DDBJ databases">
        <authorList>
            <person name="Okamura Y."/>
        </authorList>
    </citation>
    <scope>NUCLEOTIDE SEQUENCE [LARGE SCALE GENOMIC DNA]</scope>
</reference>
<protein>
    <submittedName>
        <fullName evidence="2">Uncharacterized protein</fullName>
    </submittedName>
</protein>